<dbReference type="PROSITE" id="PS51096">
    <property type="entry name" value="PTS_EIIA_TYPE_4"/>
    <property type="match status" value="1"/>
</dbReference>
<dbReference type="SUPFAM" id="SSF52728">
    <property type="entry name" value="PTS IIb component"/>
    <property type="match status" value="1"/>
</dbReference>
<evidence type="ECO:0000256" key="6">
    <source>
        <dbReference type="ARBA" id="ARBA00022679"/>
    </source>
</evidence>
<evidence type="ECO:0000256" key="7">
    <source>
        <dbReference type="ARBA" id="ARBA00022683"/>
    </source>
</evidence>
<dbReference type="Pfam" id="PF03610">
    <property type="entry name" value="EIIA-man"/>
    <property type="match status" value="1"/>
</dbReference>
<comment type="subcellular location">
    <subcellularLocation>
        <location evidence="1">Cytoplasm</location>
    </subcellularLocation>
</comment>
<dbReference type="GO" id="GO:0016020">
    <property type="term" value="C:membrane"/>
    <property type="evidence" value="ECO:0007669"/>
    <property type="project" value="InterPro"/>
</dbReference>
<dbReference type="PANTHER" id="PTHR33799:SF1">
    <property type="entry name" value="PTS SYSTEM MANNOSE-SPECIFIC EIIAB COMPONENT-RELATED"/>
    <property type="match status" value="1"/>
</dbReference>
<name>M1ZUF8_CLOBO</name>
<keyword evidence="6 11" id="KW-0808">Transferase</keyword>
<dbReference type="InterPro" id="IPR036667">
    <property type="entry name" value="PTS_IIB_sorbose-sp_sf"/>
</dbReference>
<dbReference type="Proteomes" id="UP000011944">
    <property type="component" value="Unassembled WGS sequence"/>
</dbReference>
<evidence type="ECO:0000256" key="3">
    <source>
        <dbReference type="ARBA" id="ARBA00022490"/>
    </source>
</evidence>
<keyword evidence="4" id="KW-0597">Phosphoprotein</keyword>
<reference evidence="11 12" key="2">
    <citation type="submission" date="2013-03" db="EMBL/GenBank/DDBJ databases">
        <title>Diversity in Clostridium botulinum.</title>
        <authorList>
            <person name="Timme R.E."/>
            <person name="Allard M."/>
            <person name="Luo Y."/>
            <person name="Strain E."/>
            <person name="Gonzalez-Escalona N."/>
            <person name="Brown E."/>
        </authorList>
    </citation>
    <scope>NUCLEOTIDE SEQUENCE [LARGE SCALE GENOMIC DNA]</scope>
    <source>
        <strain evidence="11 12">CFSAN001627</strain>
    </source>
</reference>
<proteinExistence type="predicted"/>
<dbReference type="PROSITE" id="PS51101">
    <property type="entry name" value="PTS_EIIB_TYPE_4"/>
    <property type="match status" value="1"/>
</dbReference>
<reference evidence="11 12" key="1">
    <citation type="submission" date="2012-10" db="EMBL/GenBank/DDBJ databases">
        <authorList>
            <person name="Strain E.A."/>
            <person name="Brown E."/>
            <person name="Allard M.W."/>
            <person name="Gonzalez-Escalona N."/>
            <person name="Timme R."/>
        </authorList>
    </citation>
    <scope>NUCLEOTIDE SEQUENCE [LARGE SCALE GENOMIC DNA]</scope>
    <source>
        <strain evidence="11 12">CFSAN001627</strain>
    </source>
</reference>
<sequence length="112" mass="12238">MIFGAVHHSIKQITLFEEHKDKWAIVAGMNLPMLIEAYGARLSMQSAQEIAAYILKLAKEGVKVKPEKLEPADTGKTFETSAQQSNVGAPGSFKYVLARIDSRLLHGQVATA</sequence>
<dbReference type="InterPro" id="IPR004701">
    <property type="entry name" value="PTS_EIIA_man-typ"/>
</dbReference>
<dbReference type="PANTHER" id="PTHR33799">
    <property type="entry name" value="PTS PERMEASE-RELATED-RELATED"/>
    <property type="match status" value="1"/>
</dbReference>
<dbReference type="PATRIC" id="fig|1232189.3.peg.22"/>
<evidence type="ECO:0000313" key="11">
    <source>
        <dbReference type="EMBL" id="EKN43492.1"/>
    </source>
</evidence>
<evidence type="ECO:0000313" key="12">
    <source>
        <dbReference type="Proteomes" id="UP000011944"/>
    </source>
</evidence>
<dbReference type="AlphaFoldDB" id="M1ZUF8"/>
<gene>
    <name evidence="11" type="ORF">CFSAN001627_00120</name>
</gene>
<protein>
    <submittedName>
        <fullName evidence="11">Mannose-specific phosphotransferase system component IIAB</fullName>
    </submittedName>
</protein>
<dbReference type="EMBL" id="AMXI01000006">
    <property type="protein sequence ID" value="EKN43492.1"/>
    <property type="molecule type" value="Genomic_DNA"/>
</dbReference>
<organism evidence="11 12">
    <name type="scientific">Clostridium botulinum CFSAN001627</name>
    <dbReference type="NCBI Taxonomy" id="1232189"/>
    <lineage>
        <taxon>Bacteria</taxon>
        <taxon>Bacillati</taxon>
        <taxon>Bacillota</taxon>
        <taxon>Clostridia</taxon>
        <taxon>Eubacteriales</taxon>
        <taxon>Clostridiaceae</taxon>
        <taxon>Clostridium</taxon>
    </lineage>
</organism>
<accession>M1ZUF8</accession>
<dbReference type="GO" id="GO:0008982">
    <property type="term" value="F:protein-N(PI)-phosphohistidine-sugar phosphotransferase activity"/>
    <property type="evidence" value="ECO:0007669"/>
    <property type="project" value="InterPro"/>
</dbReference>
<evidence type="ECO:0000259" key="9">
    <source>
        <dbReference type="PROSITE" id="PS51096"/>
    </source>
</evidence>
<dbReference type="InterPro" id="IPR036662">
    <property type="entry name" value="PTS_EIIA_man-typ_sf"/>
</dbReference>
<keyword evidence="8" id="KW-0418">Kinase</keyword>
<evidence type="ECO:0000256" key="5">
    <source>
        <dbReference type="ARBA" id="ARBA00022597"/>
    </source>
</evidence>
<evidence type="ECO:0000259" key="10">
    <source>
        <dbReference type="PROSITE" id="PS51101"/>
    </source>
</evidence>
<feature type="domain" description="PTS EIIA type-4" evidence="9">
    <location>
        <begin position="1"/>
        <end position="62"/>
    </location>
</feature>
<evidence type="ECO:0000256" key="2">
    <source>
        <dbReference type="ARBA" id="ARBA00022448"/>
    </source>
</evidence>
<keyword evidence="7" id="KW-0598">Phosphotransferase system</keyword>
<dbReference type="InterPro" id="IPR051471">
    <property type="entry name" value="Bacterial_PTS_sugar_comp"/>
</dbReference>
<evidence type="ECO:0000256" key="8">
    <source>
        <dbReference type="ARBA" id="ARBA00022777"/>
    </source>
</evidence>
<dbReference type="GO" id="GO:0005737">
    <property type="term" value="C:cytoplasm"/>
    <property type="evidence" value="ECO:0007669"/>
    <property type="project" value="UniProtKB-SubCell"/>
</dbReference>
<comment type="caution">
    <text evidence="11">The sequence shown here is derived from an EMBL/GenBank/DDBJ whole genome shotgun (WGS) entry which is preliminary data.</text>
</comment>
<evidence type="ECO:0000256" key="4">
    <source>
        <dbReference type="ARBA" id="ARBA00022553"/>
    </source>
</evidence>
<keyword evidence="3" id="KW-0963">Cytoplasm</keyword>
<keyword evidence="5" id="KW-0762">Sugar transport</keyword>
<evidence type="ECO:0000256" key="1">
    <source>
        <dbReference type="ARBA" id="ARBA00004496"/>
    </source>
</evidence>
<dbReference type="InterPro" id="IPR004720">
    <property type="entry name" value="PTS_IIB_sorbose-sp"/>
</dbReference>
<dbReference type="Gene3D" id="3.40.50.510">
    <property type="entry name" value="Phosphotransferase system, mannose-type IIA component"/>
    <property type="match status" value="1"/>
</dbReference>
<keyword evidence="2" id="KW-0813">Transport</keyword>
<dbReference type="GO" id="GO:0009401">
    <property type="term" value="P:phosphoenolpyruvate-dependent sugar phosphotransferase system"/>
    <property type="evidence" value="ECO:0007669"/>
    <property type="project" value="UniProtKB-KW"/>
</dbReference>
<feature type="domain" description="PTS EIIB type-4" evidence="10">
    <location>
        <begin position="91"/>
        <end position="112"/>
    </location>
</feature>
<dbReference type="SUPFAM" id="SSF53062">
    <property type="entry name" value="PTS system fructose IIA component-like"/>
    <property type="match status" value="1"/>
</dbReference>
<dbReference type="GO" id="GO:0016301">
    <property type="term" value="F:kinase activity"/>
    <property type="evidence" value="ECO:0007669"/>
    <property type="project" value="UniProtKB-KW"/>
</dbReference>